<name>A0A7T7UY07_9FLAO</name>
<dbReference type="EMBL" id="CP067018">
    <property type="protein sequence ID" value="QQN58295.1"/>
    <property type="molecule type" value="Genomic_DNA"/>
</dbReference>
<organism evidence="2 3">
    <name type="scientific">Elizabethkingia bruuniana</name>
    <dbReference type="NCBI Taxonomy" id="1756149"/>
    <lineage>
        <taxon>Bacteria</taxon>
        <taxon>Pseudomonadati</taxon>
        <taxon>Bacteroidota</taxon>
        <taxon>Flavobacteriia</taxon>
        <taxon>Flavobacteriales</taxon>
        <taxon>Weeksellaceae</taxon>
        <taxon>Elizabethkingia</taxon>
    </lineage>
</organism>
<gene>
    <name evidence="2" type="ORF">I6H88_17970</name>
</gene>
<evidence type="ECO:0000313" key="3">
    <source>
        <dbReference type="Proteomes" id="UP000595426"/>
    </source>
</evidence>
<keyword evidence="1" id="KW-0732">Signal</keyword>
<dbReference type="Proteomes" id="UP000595426">
    <property type="component" value="Chromosome"/>
</dbReference>
<dbReference type="AlphaFoldDB" id="A0A7T7UY07"/>
<dbReference type="RefSeq" id="WP_059333767.1">
    <property type="nucleotide sequence ID" value="NZ_CAJJUP010000005.1"/>
</dbReference>
<feature type="signal peptide" evidence="1">
    <location>
        <begin position="1"/>
        <end position="20"/>
    </location>
</feature>
<dbReference type="GeneID" id="93135373"/>
<proteinExistence type="predicted"/>
<reference evidence="2 3" key="1">
    <citation type="submission" date="2020-12" db="EMBL/GenBank/DDBJ databases">
        <title>FDA dAtabase for Regulatory Grade micrObial Sequences (FDA-ARGOS): Supporting development and validation of Infectious Disease Dx tests.</title>
        <authorList>
            <person name="Kerrigan L."/>
            <person name="Long C."/>
            <person name="Tallon L."/>
            <person name="Sadzewicz L."/>
            <person name="Zhao X."/>
            <person name="Boylan J."/>
            <person name="Ott S."/>
            <person name="Bowen H."/>
            <person name="Vavikolanu K."/>
            <person name="Mehta A."/>
            <person name="Aluvathingal J."/>
            <person name="Nadendla S."/>
            <person name="Yan Y."/>
            <person name="Sichtig H."/>
        </authorList>
    </citation>
    <scope>NUCLEOTIDE SEQUENCE [LARGE SCALE GENOMIC DNA]</scope>
    <source>
        <strain evidence="2 3">FDAARGOS_1031</strain>
    </source>
</reference>
<dbReference type="KEGG" id="egm:AYC65_07270"/>
<sequence>MKKLLLCALSTVLLSAFVNAETLSKNKFKKKDSYQLCGVIVTYFNNEGQPYDQRWFTSDQPTLADCQSYQAGVIQDLQKQGYDVRVMDRQANPDDSVN</sequence>
<evidence type="ECO:0000256" key="1">
    <source>
        <dbReference type="SAM" id="SignalP"/>
    </source>
</evidence>
<protein>
    <submittedName>
        <fullName evidence="2">Uncharacterized protein</fullName>
    </submittedName>
</protein>
<accession>A0A7T7UY07</accession>
<feature type="chain" id="PRO_5033014229" evidence="1">
    <location>
        <begin position="21"/>
        <end position="98"/>
    </location>
</feature>
<evidence type="ECO:0000313" key="2">
    <source>
        <dbReference type="EMBL" id="QQN58295.1"/>
    </source>
</evidence>
<keyword evidence="3" id="KW-1185">Reference proteome</keyword>